<dbReference type="Proteomes" id="UP000679179">
    <property type="component" value="Unassembled WGS sequence"/>
</dbReference>
<dbReference type="InterPro" id="IPR050661">
    <property type="entry name" value="BglG_antiterminators"/>
</dbReference>
<sequence>MDLNKDCIDILLHLKEKKDFVKVTELSQKYNLTDRAIRYKIDKIEAFLVGKGFNYFERQHIKGIKLNLSPELEKYIDSFIEEYTPYQYVYSKEERFNIMLTKLLESTTPINISRFQSKLCISKNTVLKELKEVEFWLNSRGLTLNKKPKIGAYIDGDEVIKRRALTEITSQTLSSEDIVKYINTKKGSSKINSLQFEALFSEIDIDFIDSVIREAENHLNKEFSDEAYGGLITHLAIMIKRIQLNKNLYLPKTSIDENMHYKEIEVANIIVSKIQKRYSIIVPKEEANYIVFHLLGAKILKNNDIFMDNNFEVNNLYDVICVMVDEFESIYGVSFQAERNQLVDGLLLHLRPSLYRIKYSLNIINPLFNEIKLNYSELFFNTKIITKHLENYVGKSIDDHEISYIMLHFGAAMRNLEDRLYKKVRVILVCGTGIGTAKMLASQLKTEFQIQIVDTVSSRAVKNIDKFTYDFIITTVNIPELLENQYVKVNPILLPKDYSRLKSFLKPKYKNYSSLKELDLVNRLLTIVEKYCDIEDKQQLQCEFMYEIKKDNSIPLNKSLLVLSDLIKWSTIKLKENCNNWEEAIRIGCSMLIEHGYVTAEYTEAIIDNLKTIGPYMVVAPGIVLAHAKPENGVRQVCMSLLTLKYPVKFGSSINDPVRLIITFGTTDGEKHLKVLSQLMDLLNDKDSLSKIMNSISKNEVMDIITKYSK</sequence>
<dbReference type="SUPFAM" id="SSF55804">
    <property type="entry name" value="Phoshotransferase/anion transport protein"/>
    <property type="match status" value="1"/>
</dbReference>
<dbReference type="Pfam" id="PF05043">
    <property type="entry name" value="Mga"/>
    <property type="match status" value="1"/>
</dbReference>
<evidence type="ECO:0000313" key="9">
    <source>
        <dbReference type="EMBL" id="GIM27720.1"/>
    </source>
</evidence>
<proteinExistence type="predicted"/>
<dbReference type="CDD" id="cd00211">
    <property type="entry name" value="PTS_IIA_fru"/>
    <property type="match status" value="1"/>
</dbReference>
<dbReference type="AlphaFoldDB" id="A0A919VET1"/>
<dbReference type="SUPFAM" id="SSF52794">
    <property type="entry name" value="PTS system IIB component-like"/>
    <property type="match status" value="1"/>
</dbReference>
<keyword evidence="10" id="KW-1185">Reference proteome</keyword>
<dbReference type="PROSITE" id="PS51372">
    <property type="entry name" value="PRD_2"/>
    <property type="match status" value="2"/>
</dbReference>
<evidence type="ECO:0000256" key="3">
    <source>
        <dbReference type="ARBA" id="ARBA00023015"/>
    </source>
</evidence>
<feature type="domain" description="PRD" evidence="8">
    <location>
        <begin position="199"/>
        <end position="304"/>
    </location>
</feature>
<protein>
    <submittedName>
        <fullName evidence="9">Sugar transporter</fullName>
    </submittedName>
</protein>
<dbReference type="GO" id="GO:0008982">
    <property type="term" value="F:protein-N(PI)-phosphohistidine-sugar phosphotransferase activity"/>
    <property type="evidence" value="ECO:0007669"/>
    <property type="project" value="InterPro"/>
</dbReference>
<dbReference type="InterPro" id="IPR003501">
    <property type="entry name" value="PTS_EIIB_2/3"/>
</dbReference>
<feature type="domain" description="PTS EIIB type-2" evidence="7">
    <location>
        <begin position="424"/>
        <end position="513"/>
    </location>
</feature>
<comment type="caution">
    <text evidence="9">The sequence shown here is derived from an EMBL/GenBank/DDBJ whole genome shotgun (WGS) entry which is preliminary data.</text>
</comment>
<evidence type="ECO:0000259" key="6">
    <source>
        <dbReference type="PROSITE" id="PS51094"/>
    </source>
</evidence>
<dbReference type="InterPro" id="IPR016152">
    <property type="entry name" value="PTrfase/Anion_transptr"/>
</dbReference>
<name>A0A919VET1_9CLOT</name>
<accession>A0A919VET1</accession>
<evidence type="ECO:0000256" key="2">
    <source>
        <dbReference type="ARBA" id="ARBA00022737"/>
    </source>
</evidence>
<dbReference type="EMBL" id="BOPZ01000002">
    <property type="protein sequence ID" value="GIM27720.1"/>
    <property type="molecule type" value="Genomic_DNA"/>
</dbReference>
<keyword evidence="3" id="KW-0805">Transcription regulation</keyword>
<keyword evidence="9" id="KW-0762">Sugar transport</keyword>
<dbReference type="CDD" id="cd05568">
    <property type="entry name" value="PTS_IIB_bgl_like"/>
    <property type="match status" value="1"/>
</dbReference>
<gene>
    <name evidence="9" type="ORF">CPJCM30710_03860</name>
</gene>
<dbReference type="Gene3D" id="1.10.1790.10">
    <property type="entry name" value="PRD domain"/>
    <property type="match status" value="2"/>
</dbReference>
<dbReference type="Pfam" id="PF00874">
    <property type="entry name" value="PRD"/>
    <property type="match status" value="2"/>
</dbReference>
<dbReference type="SUPFAM" id="SSF63520">
    <property type="entry name" value="PTS-regulatory domain, PRD"/>
    <property type="match status" value="2"/>
</dbReference>
<dbReference type="GO" id="GO:0009401">
    <property type="term" value="P:phosphoenolpyruvate-dependent sugar phosphotransferase system"/>
    <property type="evidence" value="ECO:0007669"/>
    <property type="project" value="InterPro"/>
</dbReference>
<keyword evidence="2" id="KW-0677">Repeat</keyword>
<reference evidence="9" key="1">
    <citation type="submission" date="2021-03" db="EMBL/GenBank/DDBJ databases">
        <title>Taxonomic study of Clostridium polyendosporum from meadow-gley soil under rice.</title>
        <authorList>
            <person name="Kobayashi H."/>
            <person name="Tanizawa Y."/>
            <person name="Yagura M."/>
        </authorList>
    </citation>
    <scope>NUCLEOTIDE SEQUENCE</scope>
    <source>
        <strain evidence="9">JCM 30710</strain>
    </source>
</reference>
<evidence type="ECO:0000256" key="4">
    <source>
        <dbReference type="ARBA" id="ARBA00023159"/>
    </source>
</evidence>
<dbReference type="PROSITE" id="PS51099">
    <property type="entry name" value="PTS_EIIB_TYPE_2"/>
    <property type="match status" value="1"/>
</dbReference>
<evidence type="ECO:0000256" key="1">
    <source>
        <dbReference type="ARBA" id="ARBA00022679"/>
    </source>
</evidence>
<dbReference type="InterPro" id="IPR007737">
    <property type="entry name" value="Mga_HTH"/>
</dbReference>
<dbReference type="PROSITE" id="PS51094">
    <property type="entry name" value="PTS_EIIA_TYPE_2"/>
    <property type="match status" value="1"/>
</dbReference>
<dbReference type="PANTHER" id="PTHR30185">
    <property type="entry name" value="CRYPTIC BETA-GLUCOSIDE BGL OPERON ANTITERMINATOR"/>
    <property type="match status" value="1"/>
</dbReference>
<evidence type="ECO:0000259" key="7">
    <source>
        <dbReference type="PROSITE" id="PS51099"/>
    </source>
</evidence>
<organism evidence="9 10">
    <name type="scientific">Clostridium polyendosporum</name>
    <dbReference type="NCBI Taxonomy" id="69208"/>
    <lineage>
        <taxon>Bacteria</taxon>
        <taxon>Bacillati</taxon>
        <taxon>Bacillota</taxon>
        <taxon>Clostridia</taxon>
        <taxon>Eubacteriales</taxon>
        <taxon>Clostridiaceae</taxon>
        <taxon>Clostridium</taxon>
    </lineage>
</organism>
<keyword evidence="9" id="KW-0813">Transport</keyword>
<keyword evidence="1" id="KW-0808">Transferase</keyword>
<dbReference type="Pfam" id="PF02302">
    <property type="entry name" value="PTS_IIB"/>
    <property type="match status" value="1"/>
</dbReference>
<dbReference type="Gene3D" id="3.40.50.2300">
    <property type="match status" value="1"/>
</dbReference>
<keyword evidence="5" id="KW-0804">Transcription</keyword>
<evidence type="ECO:0000313" key="10">
    <source>
        <dbReference type="Proteomes" id="UP000679179"/>
    </source>
</evidence>
<evidence type="ECO:0000256" key="5">
    <source>
        <dbReference type="ARBA" id="ARBA00023163"/>
    </source>
</evidence>
<dbReference type="GO" id="GO:0006355">
    <property type="term" value="P:regulation of DNA-templated transcription"/>
    <property type="evidence" value="ECO:0007669"/>
    <property type="project" value="InterPro"/>
</dbReference>
<dbReference type="InterPro" id="IPR013011">
    <property type="entry name" value="PTS_EIIB_2"/>
</dbReference>
<dbReference type="InterPro" id="IPR036634">
    <property type="entry name" value="PRD_sf"/>
</dbReference>
<feature type="domain" description="PTS EIIA type-2" evidence="6">
    <location>
        <begin position="565"/>
        <end position="708"/>
    </location>
</feature>
<dbReference type="RefSeq" id="WP_212902475.1">
    <property type="nucleotide sequence ID" value="NZ_BOPZ01000002.1"/>
</dbReference>
<dbReference type="InterPro" id="IPR036095">
    <property type="entry name" value="PTS_EIIB-like_sf"/>
</dbReference>
<keyword evidence="4" id="KW-0010">Activator</keyword>
<dbReference type="InterPro" id="IPR011608">
    <property type="entry name" value="PRD"/>
</dbReference>
<dbReference type="PANTHER" id="PTHR30185:SF18">
    <property type="entry name" value="TRANSCRIPTIONAL REGULATOR MTLR"/>
    <property type="match status" value="1"/>
</dbReference>
<evidence type="ECO:0000259" key="8">
    <source>
        <dbReference type="PROSITE" id="PS51372"/>
    </source>
</evidence>
<dbReference type="InterPro" id="IPR002178">
    <property type="entry name" value="PTS_EIIA_type-2_dom"/>
</dbReference>
<dbReference type="Pfam" id="PF00359">
    <property type="entry name" value="PTS_EIIA_2"/>
    <property type="match status" value="1"/>
</dbReference>
<feature type="domain" description="PRD" evidence="8">
    <location>
        <begin position="311"/>
        <end position="419"/>
    </location>
</feature>
<dbReference type="Gene3D" id="3.40.930.10">
    <property type="entry name" value="Mannitol-specific EII, Chain A"/>
    <property type="match status" value="1"/>
</dbReference>